<dbReference type="PANTHER" id="PTHR22939">
    <property type="entry name" value="SERINE PROTEASE FAMILY S1C HTRA-RELATED"/>
    <property type="match status" value="1"/>
</dbReference>
<evidence type="ECO:0000313" key="1">
    <source>
        <dbReference type="EMBL" id="PSJ36540.1"/>
    </source>
</evidence>
<gene>
    <name evidence="1" type="ORF">C7I55_26090</name>
</gene>
<dbReference type="AlphaFoldDB" id="A0A2P7QEZ4"/>
<protein>
    <submittedName>
        <fullName evidence="1">Trypsin</fullName>
    </submittedName>
</protein>
<keyword evidence="2" id="KW-1185">Reference proteome</keyword>
<dbReference type="GO" id="GO:0042597">
    <property type="term" value="C:periplasmic space"/>
    <property type="evidence" value="ECO:0007669"/>
    <property type="project" value="TreeGrafter"/>
</dbReference>
<dbReference type="Pfam" id="PF13365">
    <property type="entry name" value="Trypsin_2"/>
    <property type="match status" value="1"/>
</dbReference>
<name>A0A2P7QEZ4_9SPHN</name>
<dbReference type="SUPFAM" id="SSF50494">
    <property type="entry name" value="Trypsin-like serine proteases"/>
    <property type="match status" value="1"/>
</dbReference>
<proteinExistence type="predicted"/>
<dbReference type="RefSeq" id="WP_106515988.1">
    <property type="nucleotide sequence ID" value="NZ_PXYI01000013.1"/>
</dbReference>
<reference evidence="1 2" key="1">
    <citation type="submission" date="2018-03" db="EMBL/GenBank/DDBJ databases">
        <title>The draft genome of Sphingosinicella sp. GL-C-18.</title>
        <authorList>
            <person name="Liu L."/>
            <person name="Li L."/>
            <person name="Liang L."/>
            <person name="Zhang X."/>
            <person name="Wang T."/>
        </authorList>
    </citation>
    <scope>NUCLEOTIDE SEQUENCE [LARGE SCALE GENOMIC DNA]</scope>
    <source>
        <strain evidence="1 2">GL-C-18</strain>
    </source>
</reference>
<dbReference type="InterPro" id="IPR001940">
    <property type="entry name" value="Peptidase_S1C"/>
</dbReference>
<dbReference type="GO" id="GO:0006515">
    <property type="term" value="P:protein quality control for misfolded or incompletely synthesized proteins"/>
    <property type="evidence" value="ECO:0007669"/>
    <property type="project" value="TreeGrafter"/>
</dbReference>
<dbReference type="OrthoDB" id="9758917at2"/>
<dbReference type="Gene3D" id="2.40.10.120">
    <property type="match status" value="1"/>
</dbReference>
<dbReference type="Proteomes" id="UP000241167">
    <property type="component" value="Unassembled WGS sequence"/>
</dbReference>
<sequence length="288" mass="29301">MIEPIHERRSAGRGGLFLPIVLGLALAGGAGGLAAHLYEAGGRASADASAAVGQGDGTVPVDAVPLNRLSLSPLVARTAPAVVNIAVLQPSPASQNPLLRDPFFRRYFGVPDSALEPAISAGSGVIVDAERGLVVTNFHVVQNASAVEIGLHDGRQLRARLVGAAPQLDLAILSISGRDLPALPLGNSGALNVGDYVVAIGNPFGLGQTVTAGIVSATERGLGEEDPRRFIQTDAPINPGNSGGPLINMKGEVIGINSALISPNQGNVGIGFAIPSNVVRQVVAQAER</sequence>
<evidence type="ECO:0000313" key="2">
    <source>
        <dbReference type="Proteomes" id="UP000241167"/>
    </source>
</evidence>
<dbReference type="EMBL" id="PXYI01000013">
    <property type="protein sequence ID" value="PSJ36540.1"/>
    <property type="molecule type" value="Genomic_DNA"/>
</dbReference>
<dbReference type="PANTHER" id="PTHR22939:SF129">
    <property type="entry name" value="SERINE PROTEASE HTRA2, MITOCHONDRIAL"/>
    <property type="match status" value="1"/>
</dbReference>
<organism evidence="1 2">
    <name type="scientific">Allosphingosinicella deserti</name>
    <dbReference type="NCBI Taxonomy" id="2116704"/>
    <lineage>
        <taxon>Bacteria</taxon>
        <taxon>Pseudomonadati</taxon>
        <taxon>Pseudomonadota</taxon>
        <taxon>Alphaproteobacteria</taxon>
        <taxon>Sphingomonadales</taxon>
        <taxon>Sphingomonadaceae</taxon>
        <taxon>Allosphingosinicella</taxon>
    </lineage>
</organism>
<accession>A0A2P7QEZ4</accession>
<dbReference type="InterPro" id="IPR009003">
    <property type="entry name" value="Peptidase_S1_PA"/>
</dbReference>
<dbReference type="GO" id="GO:0004252">
    <property type="term" value="F:serine-type endopeptidase activity"/>
    <property type="evidence" value="ECO:0007669"/>
    <property type="project" value="InterPro"/>
</dbReference>
<comment type="caution">
    <text evidence="1">The sequence shown here is derived from an EMBL/GenBank/DDBJ whole genome shotgun (WGS) entry which is preliminary data.</text>
</comment>
<dbReference type="PRINTS" id="PR00834">
    <property type="entry name" value="PROTEASES2C"/>
</dbReference>